<feature type="compositionally biased region" description="Polar residues" evidence="9">
    <location>
        <begin position="409"/>
        <end position="434"/>
    </location>
</feature>
<dbReference type="AlphaFoldDB" id="A0A061D7F0"/>
<dbReference type="FunFam" id="1.10.510.10:FF:000078">
    <property type="entry name" value="Serine/threonine-protein kinase PRP4 homolog"/>
    <property type="match status" value="1"/>
</dbReference>
<evidence type="ECO:0000259" key="10">
    <source>
        <dbReference type="PROSITE" id="PS50011"/>
    </source>
</evidence>
<dbReference type="OMA" id="RKFLAWC"/>
<dbReference type="PROSITE" id="PS00107">
    <property type="entry name" value="PROTEIN_KINASE_ATP"/>
    <property type="match status" value="1"/>
</dbReference>
<protein>
    <recommendedName>
        <fullName evidence="1">non-specific serine/threonine protein kinase</fullName>
        <ecNumber evidence="1">2.7.11.1</ecNumber>
    </recommendedName>
</protein>
<dbReference type="OrthoDB" id="365783at2759"/>
<dbReference type="Gene3D" id="3.30.200.20">
    <property type="entry name" value="Phosphorylase Kinase, domain 1"/>
    <property type="match status" value="1"/>
</dbReference>
<dbReference type="KEGG" id="bbig:BBBOND_0210600"/>
<comment type="similarity">
    <text evidence="7">Belongs to the protein kinase superfamily. CMGC Ser/Thr protein kinase family.</text>
</comment>
<feature type="binding site" evidence="8">
    <location>
        <position position="719"/>
    </location>
    <ligand>
        <name>ATP</name>
        <dbReference type="ChEBI" id="CHEBI:30616"/>
    </ligand>
</feature>
<dbReference type="InterPro" id="IPR000719">
    <property type="entry name" value="Prot_kinase_dom"/>
</dbReference>
<feature type="compositionally biased region" description="Basic and acidic residues" evidence="9">
    <location>
        <begin position="641"/>
        <end position="650"/>
    </location>
</feature>
<dbReference type="EC" id="2.7.11.1" evidence="1"/>
<feature type="region of interest" description="Disordered" evidence="9">
    <location>
        <begin position="17"/>
        <end position="82"/>
    </location>
</feature>
<evidence type="ECO:0000256" key="2">
    <source>
        <dbReference type="ARBA" id="ARBA00022527"/>
    </source>
</evidence>
<feature type="compositionally biased region" description="Basic and acidic residues" evidence="9">
    <location>
        <begin position="167"/>
        <end position="177"/>
    </location>
</feature>
<dbReference type="EMBL" id="LK391708">
    <property type="protein sequence ID" value="CDR95907.1"/>
    <property type="molecule type" value="Genomic_DNA"/>
</dbReference>
<dbReference type="InterPro" id="IPR050494">
    <property type="entry name" value="Ser_Thr_dual-spec_kinase"/>
</dbReference>
<gene>
    <name evidence="11" type="ORF">BBBOND_0210600</name>
</gene>
<feature type="region of interest" description="Disordered" evidence="9">
    <location>
        <begin position="409"/>
        <end position="462"/>
    </location>
</feature>
<dbReference type="InterPro" id="IPR011009">
    <property type="entry name" value="Kinase-like_dom_sf"/>
</dbReference>
<evidence type="ECO:0000256" key="7">
    <source>
        <dbReference type="ARBA" id="ARBA00023596"/>
    </source>
</evidence>
<dbReference type="PROSITE" id="PS50011">
    <property type="entry name" value="PROTEIN_KINASE_DOM"/>
    <property type="match status" value="1"/>
</dbReference>
<feature type="compositionally biased region" description="Basic residues" evidence="9">
    <location>
        <begin position="651"/>
        <end position="661"/>
    </location>
</feature>
<evidence type="ECO:0000256" key="1">
    <source>
        <dbReference type="ARBA" id="ARBA00012513"/>
    </source>
</evidence>
<feature type="domain" description="Protein kinase" evidence="10">
    <location>
        <begin position="690"/>
        <end position="1013"/>
    </location>
</feature>
<dbReference type="InterPro" id="IPR044092">
    <property type="entry name" value="STKc_PRP4"/>
</dbReference>
<feature type="region of interest" description="Disordered" evidence="9">
    <location>
        <begin position="600"/>
        <end position="664"/>
    </location>
</feature>
<evidence type="ECO:0000256" key="8">
    <source>
        <dbReference type="PROSITE-ProRule" id="PRU10141"/>
    </source>
</evidence>
<dbReference type="SMART" id="SM00220">
    <property type="entry name" value="S_TKc"/>
    <property type="match status" value="1"/>
</dbReference>
<evidence type="ECO:0000313" key="12">
    <source>
        <dbReference type="Proteomes" id="UP000033188"/>
    </source>
</evidence>
<evidence type="ECO:0000313" key="11">
    <source>
        <dbReference type="EMBL" id="CDR95907.1"/>
    </source>
</evidence>
<dbReference type="VEuPathDB" id="PiroplasmaDB:BBBOND_0210600"/>
<organism evidence="11 12">
    <name type="scientific">Babesia bigemina</name>
    <dbReference type="NCBI Taxonomy" id="5866"/>
    <lineage>
        <taxon>Eukaryota</taxon>
        <taxon>Sar</taxon>
        <taxon>Alveolata</taxon>
        <taxon>Apicomplexa</taxon>
        <taxon>Aconoidasida</taxon>
        <taxon>Piroplasmida</taxon>
        <taxon>Babesiidae</taxon>
        <taxon>Babesia</taxon>
    </lineage>
</organism>
<feature type="region of interest" description="Disordered" evidence="9">
    <location>
        <begin position="167"/>
        <end position="215"/>
    </location>
</feature>
<keyword evidence="6 8" id="KW-0067">ATP-binding</keyword>
<evidence type="ECO:0000256" key="4">
    <source>
        <dbReference type="ARBA" id="ARBA00022741"/>
    </source>
</evidence>
<dbReference type="PANTHER" id="PTHR24058">
    <property type="entry name" value="DUAL SPECIFICITY PROTEIN KINASE"/>
    <property type="match status" value="1"/>
</dbReference>
<keyword evidence="12" id="KW-1185">Reference proteome</keyword>
<keyword evidence="5 11" id="KW-0418">Kinase</keyword>
<dbReference type="Pfam" id="PF00069">
    <property type="entry name" value="Pkinase"/>
    <property type="match status" value="1"/>
</dbReference>
<dbReference type="SUPFAM" id="SSF56112">
    <property type="entry name" value="Protein kinase-like (PK-like)"/>
    <property type="match status" value="1"/>
</dbReference>
<dbReference type="CDD" id="cd14135">
    <property type="entry name" value="STKc_PRP4"/>
    <property type="match status" value="1"/>
</dbReference>
<accession>A0A061D7F0</accession>
<dbReference type="InterPro" id="IPR017441">
    <property type="entry name" value="Protein_kinase_ATP_BS"/>
</dbReference>
<dbReference type="InterPro" id="IPR008271">
    <property type="entry name" value="Ser/Thr_kinase_AS"/>
</dbReference>
<evidence type="ECO:0000256" key="9">
    <source>
        <dbReference type="SAM" id="MobiDB-lite"/>
    </source>
</evidence>
<evidence type="ECO:0000256" key="6">
    <source>
        <dbReference type="ARBA" id="ARBA00022840"/>
    </source>
</evidence>
<name>A0A061D7F0_BABBI</name>
<dbReference type="RefSeq" id="XP_012768093.1">
    <property type="nucleotide sequence ID" value="XM_012912639.1"/>
</dbReference>
<feature type="compositionally biased region" description="Basic and acidic residues" evidence="9">
    <location>
        <begin position="441"/>
        <end position="454"/>
    </location>
</feature>
<keyword evidence="3" id="KW-0808">Transferase</keyword>
<dbReference type="GO" id="GO:0004674">
    <property type="term" value="F:protein serine/threonine kinase activity"/>
    <property type="evidence" value="ECO:0007669"/>
    <property type="project" value="UniProtKB-KW"/>
</dbReference>
<feature type="compositionally biased region" description="Polar residues" evidence="9">
    <location>
        <begin position="338"/>
        <end position="354"/>
    </location>
</feature>
<evidence type="ECO:0000256" key="5">
    <source>
        <dbReference type="ARBA" id="ARBA00022777"/>
    </source>
</evidence>
<feature type="compositionally biased region" description="Acidic residues" evidence="9">
    <location>
        <begin position="617"/>
        <end position="640"/>
    </location>
</feature>
<feature type="region of interest" description="Disordered" evidence="9">
    <location>
        <begin position="229"/>
        <end position="252"/>
    </location>
</feature>
<dbReference type="GO" id="GO:0005524">
    <property type="term" value="F:ATP binding"/>
    <property type="evidence" value="ECO:0007669"/>
    <property type="project" value="UniProtKB-UniRule"/>
</dbReference>
<dbReference type="GeneID" id="24564448"/>
<feature type="compositionally biased region" description="Basic and acidic residues" evidence="9">
    <location>
        <begin position="33"/>
        <end position="59"/>
    </location>
</feature>
<keyword evidence="2" id="KW-0723">Serine/threonine-protein kinase</keyword>
<proteinExistence type="inferred from homology"/>
<dbReference type="Proteomes" id="UP000033188">
    <property type="component" value="Chromosome 2"/>
</dbReference>
<dbReference type="Gene3D" id="1.10.510.10">
    <property type="entry name" value="Transferase(Phosphotransferase) domain 1"/>
    <property type="match status" value="1"/>
</dbReference>
<keyword evidence="4 8" id="KW-0547">Nucleotide-binding</keyword>
<evidence type="ECO:0000256" key="3">
    <source>
        <dbReference type="ARBA" id="ARBA00022679"/>
    </source>
</evidence>
<dbReference type="GO" id="GO:0045292">
    <property type="term" value="P:mRNA cis splicing, via spliceosome"/>
    <property type="evidence" value="ECO:0007669"/>
    <property type="project" value="InterPro"/>
</dbReference>
<dbReference type="PROSITE" id="PS00108">
    <property type="entry name" value="PROTEIN_KINASE_ST"/>
    <property type="match status" value="1"/>
</dbReference>
<dbReference type="STRING" id="5866.A0A061D7F0"/>
<sequence length="1015" mass="110781">MSSVSFRISRHPCWVFSRSASRSASRGRRSGRGRSDHSARRRGDTRSDRYSDVHSERMRAYGSTALSRSHSTRKSGKNSEQIVGGVGQDAIALKTDTVEVRQVDRTILVGAKRTTHSDASAKQRSFVQEDSDDASEEGEIVEGIVLDEDEQDVEKFLEHRRRERQKLMERLTSESRRGSTSATCSIDPNDVSAAAAAPDGNALNTKPENSHAVEESVASQLQKRLVASGCSTTPEQAAGADGVSLSRPSEEDCLGNVDKTATNVSDLRHPSVELANAPAEHESVPAVATAVSPESKPMYGYRAFVAAPSDGDKIKDASANNTDARGPSTPVTGGSTGQPLSANSDGAAATSSRLATAPTLERPSKRRNPFTMFLSRLGSPQQNAAADPPKPACPDFTVLCTQAASGVTSMQSNEATENVTNQHSEDVSLNNGGTLPSEAAPVEHNDAPPSDRQEPASPRGQPANEVAAAEIPVNGTDDAVSTTEHAVASADQPLVESNAPVSSVEVGVPLPPVFAMSSENIDDSHISDLTVSDIDEDEPYPASVPAAAPKPSASAIMNALQSEIMEQKVKLRNMMLKMREEHKSGFYEVGSSVADEYALQDDVGDGDSSTAAHDDPSAADESESGDDSDDDMDMFAEVDDESKSAKEPSAAKRRKRPRRAPAVRGLSDEWNDAEGYYQATIGEVLGNRYRVVSEVVGKGVFSSVARCFDSESNVHVAIKVIRNHEIMVRAAEKEIGILRRLNESDPDDRRHIVRLLDQFDYRGHLCMVFPMFWGNLRSALRLHGKGRGGFSLPYVHSYTRQLFIALRHMWRNSVMHADLKPDNILVNEDFSRITVCDLGSASDVSENEITAYLVSRFYRAPEIILGLRYDCKIDVWSAAATIYELATGDVLFAGRTNNHMLKLMMEVKGKVPNRLIRAGQLASQHFDENMDFVYVTRDSFTRKDAVKLLRDLRPTRNLTDSLLERQPWIKANSPKKEAMVRKMRQLGDLLERCLAIDPAKRLTPEEALQHPFIRG</sequence>
<feature type="region of interest" description="Disordered" evidence="9">
    <location>
        <begin position="310"/>
        <end position="393"/>
    </location>
</feature>
<reference evidence="12" key="1">
    <citation type="submission" date="2014-06" db="EMBL/GenBank/DDBJ databases">
        <authorList>
            <person name="Aslett M."/>
            <person name="De Silva N."/>
        </authorList>
    </citation>
    <scope>NUCLEOTIDE SEQUENCE [LARGE SCALE GENOMIC DNA]</scope>
    <source>
        <strain evidence="12">Bond</strain>
    </source>
</reference>
<dbReference type="PANTHER" id="PTHR24058:SF103">
    <property type="entry name" value="SERINE_THREONINE-PROTEIN KINASE PRP4 HOMOLOG"/>
    <property type="match status" value="1"/>
</dbReference>